<feature type="transmembrane region" description="Helical" evidence="8">
    <location>
        <begin position="54"/>
        <end position="74"/>
    </location>
</feature>
<dbReference type="InterPro" id="IPR050360">
    <property type="entry name" value="MFS_Sugar_Transporters"/>
</dbReference>
<feature type="transmembrane region" description="Helical" evidence="8">
    <location>
        <begin position="116"/>
        <end position="136"/>
    </location>
</feature>
<keyword evidence="4 8" id="KW-0812">Transmembrane</keyword>
<accession>A0A072PG59</accession>
<organism evidence="10 11">
    <name type="scientific">Exophiala aquamarina CBS 119918</name>
    <dbReference type="NCBI Taxonomy" id="1182545"/>
    <lineage>
        <taxon>Eukaryota</taxon>
        <taxon>Fungi</taxon>
        <taxon>Dikarya</taxon>
        <taxon>Ascomycota</taxon>
        <taxon>Pezizomycotina</taxon>
        <taxon>Eurotiomycetes</taxon>
        <taxon>Chaetothyriomycetidae</taxon>
        <taxon>Chaetothyriales</taxon>
        <taxon>Herpotrichiellaceae</taxon>
        <taxon>Exophiala</taxon>
    </lineage>
</organism>
<dbReference type="InterPro" id="IPR036259">
    <property type="entry name" value="MFS_trans_sf"/>
</dbReference>
<dbReference type="InterPro" id="IPR020846">
    <property type="entry name" value="MFS_dom"/>
</dbReference>
<evidence type="ECO:0000259" key="9">
    <source>
        <dbReference type="PROSITE" id="PS50850"/>
    </source>
</evidence>
<keyword evidence="11" id="KW-1185">Reference proteome</keyword>
<evidence type="ECO:0000256" key="6">
    <source>
        <dbReference type="ARBA" id="ARBA00023136"/>
    </source>
</evidence>
<feature type="transmembrane region" description="Helical" evidence="8">
    <location>
        <begin position="386"/>
        <end position="407"/>
    </location>
</feature>
<dbReference type="PANTHER" id="PTHR48022:SF83">
    <property type="entry name" value="MAJOR FACILITATOR SUPERFAMILY (MFS) PROFILE DOMAIN-CONTAINING PROTEIN"/>
    <property type="match status" value="1"/>
</dbReference>
<proteinExistence type="inferred from homology"/>
<evidence type="ECO:0000256" key="1">
    <source>
        <dbReference type="ARBA" id="ARBA00004141"/>
    </source>
</evidence>
<feature type="transmembrane region" description="Helical" evidence="8">
    <location>
        <begin position="143"/>
        <end position="161"/>
    </location>
</feature>
<evidence type="ECO:0000256" key="3">
    <source>
        <dbReference type="ARBA" id="ARBA00022448"/>
    </source>
</evidence>
<keyword evidence="3 7" id="KW-0813">Transport</keyword>
<dbReference type="OrthoDB" id="6612291at2759"/>
<dbReference type="EMBL" id="AMGV01000004">
    <property type="protein sequence ID" value="KEF58742.1"/>
    <property type="molecule type" value="Genomic_DNA"/>
</dbReference>
<feature type="transmembrane region" description="Helical" evidence="8">
    <location>
        <begin position="354"/>
        <end position="377"/>
    </location>
</feature>
<reference evidence="10 11" key="1">
    <citation type="submission" date="2013-03" db="EMBL/GenBank/DDBJ databases">
        <title>The Genome Sequence of Exophiala aquamarina CBS 119918.</title>
        <authorList>
            <consortium name="The Broad Institute Genomics Platform"/>
            <person name="Cuomo C."/>
            <person name="de Hoog S."/>
            <person name="Gorbushina A."/>
            <person name="Walker B."/>
            <person name="Young S.K."/>
            <person name="Zeng Q."/>
            <person name="Gargeya S."/>
            <person name="Fitzgerald M."/>
            <person name="Haas B."/>
            <person name="Abouelleil A."/>
            <person name="Allen A.W."/>
            <person name="Alvarado L."/>
            <person name="Arachchi H.M."/>
            <person name="Berlin A.M."/>
            <person name="Chapman S.B."/>
            <person name="Gainer-Dewar J."/>
            <person name="Goldberg J."/>
            <person name="Griggs A."/>
            <person name="Gujja S."/>
            <person name="Hansen M."/>
            <person name="Howarth C."/>
            <person name="Imamovic A."/>
            <person name="Ireland A."/>
            <person name="Larimer J."/>
            <person name="McCowan C."/>
            <person name="Murphy C."/>
            <person name="Pearson M."/>
            <person name="Poon T.W."/>
            <person name="Priest M."/>
            <person name="Roberts A."/>
            <person name="Saif S."/>
            <person name="Shea T."/>
            <person name="Sisk P."/>
            <person name="Sykes S."/>
            <person name="Wortman J."/>
            <person name="Nusbaum C."/>
            <person name="Birren B."/>
        </authorList>
    </citation>
    <scope>NUCLEOTIDE SEQUENCE [LARGE SCALE GENOMIC DNA]</scope>
    <source>
        <strain evidence="10 11">CBS 119918</strain>
    </source>
</reference>
<dbReference type="HOGENOM" id="CLU_001265_11_5_1"/>
<dbReference type="GO" id="GO:0005351">
    <property type="term" value="F:carbohydrate:proton symporter activity"/>
    <property type="evidence" value="ECO:0007669"/>
    <property type="project" value="TreeGrafter"/>
</dbReference>
<evidence type="ECO:0000313" key="10">
    <source>
        <dbReference type="EMBL" id="KEF58742.1"/>
    </source>
</evidence>
<evidence type="ECO:0000256" key="5">
    <source>
        <dbReference type="ARBA" id="ARBA00022989"/>
    </source>
</evidence>
<gene>
    <name evidence="10" type="ORF">A1O9_06668</name>
</gene>
<dbReference type="PROSITE" id="PS50850">
    <property type="entry name" value="MFS"/>
    <property type="match status" value="1"/>
</dbReference>
<dbReference type="VEuPathDB" id="FungiDB:A1O9_06668"/>
<dbReference type="RefSeq" id="XP_013261332.1">
    <property type="nucleotide sequence ID" value="XM_013405878.1"/>
</dbReference>
<name>A0A072PG59_9EURO</name>
<dbReference type="PROSITE" id="PS00217">
    <property type="entry name" value="SUGAR_TRANSPORT_2"/>
    <property type="match status" value="1"/>
</dbReference>
<dbReference type="Pfam" id="PF00083">
    <property type="entry name" value="Sugar_tr"/>
    <property type="match status" value="1"/>
</dbReference>
<feature type="domain" description="Major facilitator superfamily (MFS) profile" evidence="9">
    <location>
        <begin position="61"/>
        <end position="509"/>
    </location>
</feature>
<evidence type="ECO:0000256" key="8">
    <source>
        <dbReference type="SAM" id="Phobius"/>
    </source>
</evidence>
<dbReference type="GO" id="GO:0016020">
    <property type="term" value="C:membrane"/>
    <property type="evidence" value="ECO:0007669"/>
    <property type="project" value="UniProtKB-SubCell"/>
</dbReference>
<dbReference type="Proteomes" id="UP000027920">
    <property type="component" value="Unassembled WGS sequence"/>
</dbReference>
<dbReference type="FunFam" id="1.20.1250.20:FF:000078">
    <property type="entry name" value="MFS maltose transporter, putative"/>
    <property type="match status" value="1"/>
</dbReference>
<dbReference type="Gene3D" id="1.20.1250.20">
    <property type="entry name" value="MFS general substrate transporter like domains"/>
    <property type="match status" value="1"/>
</dbReference>
<keyword evidence="6 8" id="KW-0472">Membrane</keyword>
<evidence type="ECO:0000313" key="11">
    <source>
        <dbReference type="Proteomes" id="UP000027920"/>
    </source>
</evidence>
<feature type="transmembrane region" description="Helical" evidence="8">
    <location>
        <begin position="452"/>
        <end position="470"/>
    </location>
</feature>
<evidence type="ECO:0000256" key="4">
    <source>
        <dbReference type="ARBA" id="ARBA00022692"/>
    </source>
</evidence>
<dbReference type="InterPro" id="IPR005828">
    <property type="entry name" value="MFS_sugar_transport-like"/>
</dbReference>
<feature type="transmembrane region" description="Helical" evidence="8">
    <location>
        <begin position="482"/>
        <end position="503"/>
    </location>
</feature>
<dbReference type="SUPFAM" id="SSF103473">
    <property type="entry name" value="MFS general substrate transporter"/>
    <property type="match status" value="1"/>
</dbReference>
<evidence type="ECO:0000256" key="2">
    <source>
        <dbReference type="ARBA" id="ARBA00010992"/>
    </source>
</evidence>
<feature type="transmembrane region" description="Helical" evidence="8">
    <location>
        <begin position="240"/>
        <end position="261"/>
    </location>
</feature>
<comment type="subcellular location">
    <subcellularLocation>
        <location evidence="1">Membrane</location>
        <topology evidence="1">Multi-pass membrane protein</topology>
    </subcellularLocation>
</comment>
<sequence length="609" mass="68588">MDDKIRETSQVDEANGNFDRSWREEQWGDRKLSVAAHDYARDEKEMTVRQALVAYRKAILWCLAISTCVIMEGYDTNLLGNFYAYPSFQIKYGDYVGVTKQTPTGYSLTAAWQTGLGQGAGCGSIIGTILNGWLVAAFGPRKVLLYTLCVMSCFLFIVFFAPSKQVLLVGQILLGFEWGIFATTAPAYASEVLPVQIRVYFTSYTNMCFIIGQFISAGILRGLVSRRDQWGYRIPYSLQWAWPIVLIPLIFFAPESPYHLVRHNRLEEAEKSIRRLQTPSPMLDPKRTLAQIVYTNNLEEQLSVGTTYWDCFKGFELRRTEIACVVFGGQLVCGLCFAYASTYFFQQVGLDTDAAYSLGLGANALALFACFCNWFLLMPYFGRRTVYVWGMAAMAIELCIIGILNPWTNKTSVGWAQAIMTLVWTFTFQLSAGQLGWALPAEIGSTRLRQKTVCLARNVSNITGVIGGTLENYFMNPNAWNLQGYTGFVWGGCAWLVFVWAYFRLPETKDRTFHELDILFAKRLPARKFATTVIDEFDEHQQNQLAEQYSTAGQPPRRPSVLPSVTNVLASHGRAEDAAAQRRASLVTITQESRRPSIAPAVTEYLKTR</sequence>
<feature type="transmembrane region" description="Helical" evidence="8">
    <location>
        <begin position="419"/>
        <end position="440"/>
    </location>
</feature>
<dbReference type="STRING" id="1182545.A0A072PG59"/>
<dbReference type="InterPro" id="IPR003663">
    <property type="entry name" value="Sugar/inositol_transpt"/>
</dbReference>
<comment type="caution">
    <text evidence="10">The sequence shown here is derived from an EMBL/GenBank/DDBJ whole genome shotgun (WGS) entry which is preliminary data.</text>
</comment>
<feature type="transmembrane region" description="Helical" evidence="8">
    <location>
        <begin position="167"/>
        <end position="189"/>
    </location>
</feature>
<comment type="similarity">
    <text evidence="2 7">Belongs to the major facilitator superfamily. Sugar transporter (TC 2.A.1.1) family.</text>
</comment>
<protein>
    <recommendedName>
        <fullName evidence="9">Major facilitator superfamily (MFS) profile domain-containing protein</fullName>
    </recommendedName>
</protein>
<dbReference type="NCBIfam" id="TIGR00879">
    <property type="entry name" value="SP"/>
    <property type="match status" value="1"/>
</dbReference>
<keyword evidence="5 8" id="KW-1133">Transmembrane helix</keyword>
<feature type="transmembrane region" description="Helical" evidence="8">
    <location>
        <begin position="201"/>
        <end position="220"/>
    </location>
</feature>
<dbReference type="PANTHER" id="PTHR48022">
    <property type="entry name" value="PLASTIDIC GLUCOSE TRANSPORTER 4"/>
    <property type="match status" value="1"/>
</dbReference>
<dbReference type="InterPro" id="IPR005829">
    <property type="entry name" value="Sugar_transporter_CS"/>
</dbReference>
<feature type="transmembrane region" description="Helical" evidence="8">
    <location>
        <begin position="322"/>
        <end position="342"/>
    </location>
</feature>
<evidence type="ECO:0000256" key="7">
    <source>
        <dbReference type="RuleBase" id="RU003346"/>
    </source>
</evidence>
<dbReference type="GeneID" id="25281585"/>
<dbReference type="AlphaFoldDB" id="A0A072PG59"/>